<feature type="binding site" evidence="5">
    <location>
        <position position="452"/>
    </location>
    <ligand>
        <name>Ca(2+)</name>
        <dbReference type="ChEBI" id="CHEBI:29108"/>
    </ligand>
</feature>
<dbReference type="Gene3D" id="1.10.439.10">
    <property type="entry name" value="Penicillin Amidohydrolase, domain 1"/>
    <property type="match status" value="1"/>
</dbReference>
<reference evidence="7 8" key="1">
    <citation type="submission" date="2018-04" db="EMBL/GenBank/DDBJ databases">
        <title>Genomic Encyclopedia of Archaeal and Bacterial Type Strains, Phase II (KMG-II): from individual species to whole genera.</title>
        <authorList>
            <person name="Goeker M."/>
        </authorList>
    </citation>
    <scope>NUCLEOTIDE SEQUENCE [LARGE SCALE GENOMIC DNA]</scope>
    <source>
        <strain evidence="7 8">DSM 45787</strain>
    </source>
</reference>
<dbReference type="GO" id="GO:0016811">
    <property type="term" value="F:hydrolase activity, acting on carbon-nitrogen (but not peptide) bonds, in linear amides"/>
    <property type="evidence" value="ECO:0007669"/>
    <property type="project" value="InterPro"/>
</dbReference>
<feature type="binding site" evidence="5">
    <location>
        <position position="453"/>
    </location>
    <ligand>
        <name>Ca(2+)</name>
        <dbReference type="ChEBI" id="CHEBI:29108"/>
    </ligand>
</feature>
<dbReference type="SUPFAM" id="SSF56235">
    <property type="entry name" value="N-terminal nucleophile aminohydrolases (Ntn hydrolases)"/>
    <property type="match status" value="1"/>
</dbReference>
<protein>
    <submittedName>
        <fullName evidence="7">Penicillin amidase</fullName>
    </submittedName>
</protein>
<feature type="signal peptide" evidence="6">
    <location>
        <begin position="1"/>
        <end position="34"/>
    </location>
</feature>
<dbReference type="GO" id="GO:0017000">
    <property type="term" value="P:antibiotic biosynthetic process"/>
    <property type="evidence" value="ECO:0007669"/>
    <property type="project" value="InterPro"/>
</dbReference>
<dbReference type="AlphaFoldDB" id="A0A2T6C7J7"/>
<accession>A0A2T6C7J7</accession>
<comment type="caution">
    <text evidence="7">The sequence shown here is derived from an EMBL/GenBank/DDBJ whole genome shotgun (WGS) entry which is preliminary data.</text>
</comment>
<evidence type="ECO:0000313" key="8">
    <source>
        <dbReference type="Proteomes" id="UP000244240"/>
    </source>
</evidence>
<evidence type="ECO:0000256" key="6">
    <source>
        <dbReference type="SAM" id="SignalP"/>
    </source>
</evidence>
<dbReference type="PANTHER" id="PTHR34218:SF4">
    <property type="entry name" value="ACYL-HOMOSERINE LACTONE ACYLASE QUIP"/>
    <property type="match status" value="1"/>
</dbReference>
<dbReference type="InterPro" id="IPR014395">
    <property type="entry name" value="Pen/GL7ACA/AHL_acylase"/>
</dbReference>
<evidence type="ECO:0000256" key="4">
    <source>
        <dbReference type="PIRSR" id="PIRSR001227-1"/>
    </source>
</evidence>
<evidence type="ECO:0000256" key="5">
    <source>
        <dbReference type="PIRSR" id="PIRSR001227-2"/>
    </source>
</evidence>
<organism evidence="7 8">
    <name type="scientific">Melghirimyces profundicolus</name>
    <dbReference type="NCBI Taxonomy" id="1242148"/>
    <lineage>
        <taxon>Bacteria</taxon>
        <taxon>Bacillati</taxon>
        <taxon>Bacillota</taxon>
        <taxon>Bacilli</taxon>
        <taxon>Bacillales</taxon>
        <taxon>Thermoactinomycetaceae</taxon>
        <taxon>Melghirimyces</taxon>
    </lineage>
</organism>
<dbReference type="InterPro" id="IPR029055">
    <property type="entry name" value="Ntn_hydrolases_N"/>
</dbReference>
<dbReference type="Gene3D" id="1.10.287.150">
    <property type="match status" value="1"/>
</dbReference>
<keyword evidence="5" id="KW-0106">Calcium</keyword>
<dbReference type="RefSeq" id="WP_108021857.1">
    <property type="nucleotide sequence ID" value="NZ_QBKR01000003.1"/>
</dbReference>
<keyword evidence="2" id="KW-0378">Hydrolase</keyword>
<dbReference type="Gene3D" id="2.30.120.10">
    <property type="match status" value="1"/>
</dbReference>
<feature type="binding site" evidence="5">
    <location>
        <position position="450"/>
    </location>
    <ligand>
        <name>Ca(2+)</name>
        <dbReference type="ChEBI" id="CHEBI:29108"/>
    </ligand>
</feature>
<sequence length="902" mass="99466">MIKGKNFFSRKRGKPRGICLVLCVVLAAATVLFPGSGPGKGAASAGTADPGGFLNIMPPGQDGTLNTVEWGVYQVTGEYPKHFNDQTKMYDSLSKAARGVTDGELTRYFKEASFGLKGEAERTYSPTEGALIRRDEFGVPHIEGETREATMFAVGYATAEDRLFLMDVLRHLGRGRLSQFLGASEANKAMDRAQVQVAPYKEEELIRQWEASCTQGAEEAEACEDMKAYTAGVNAYIGKALLNPNLLPAEYPALQQMPRKWKPEDSVAIASLVGGIFGKGGGNEVASGRFLSQLRQKHGNKEARAIWEDFRNADDREAPVTTDKPFSYNRHDRVDPRSTALLDLETVDGTLKEMKKPEMAADGPFGKIPLKVPERMSNAILVSGRHTENGRPIAVFGPQTGYFSPQLLVETDVHGPGIDARGVGFAGVNLYVQLGRGRDYAWSATSAGADNVDQWVVKLCEPEGGEPTKESQGYWYKGECKPMDVYTHRQIAKPTAAGIPKPGLENIVFDIEVERTVYGPVNARGTVDGKPVAVTTQRSTYGRELNSALGFKRINDPAFMKDGARSFLKAFDGVEYTFNWFYVDKQDIAYKHSGLAPIRDSRTDPDLPTWGTGEYDWSGEYLKPEQQPHEINPDKGYFVNWNNKQAPGFRANDAEFSYGPAHRSLHLEKRIKEAVNSGEKMTRADMVNIMMDAATVDLKGQETVPWILRVLGEKAPQGDPTLQAMRDRLADWAADGGHRRDVQPRDGQYDHAVAVAIADTALPHWTEAAFGSALEGSDLPFPLEDSPRTGVGSAFIEGVYSHLHKDLRQVLKEPVEDPWHRTYCGDGDLAACREDLWNALSKTSEELAKEYGSERVEDWVYDPSRDAIRQEAVGLVSAPDMAWVNRPTFQQVVQVGVPVQGE</sequence>
<dbReference type="EMBL" id="QBKR01000003">
    <property type="protein sequence ID" value="PTX64287.1"/>
    <property type="molecule type" value="Genomic_DNA"/>
</dbReference>
<dbReference type="InterPro" id="IPR002692">
    <property type="entry name" value="S45"/>
</dbReference>
<dbReference type="Pfam" id="PF01804">
    <property type="entry name" value="Penicil_amidase"/>
    <property type="match status" value="1"/>
</dbReference>
<feature type="active site" description="Nucleophile" evidence="4">
    <location>
        <position position="377"/>
    </location>
</feature>
<evidence type="ECO:0000256" key="2">
    <source>
        <dbReference type="ARBA" id="ARBA00022801"/>
    </source>
</evidence>
<feature type="chain" id="PRO_5039595511" evidence="6">
    <location>
        <begin position="35"/>
        <end position="902"/>
    </location>
</feature>
<name>A0A2T6C7J7_9BACL</name>
<dbReference type="InterPro" id="IPR043146">
    <property type="entry name" value="Penicillin_amidase_N_B-knob"/>
</dbReference>
<keyword evidence="5" id="KW-0479">Metal-binding</keyword>
<keyword evidence="3" id="KW-0865">Zymogen</keyword>
<dbReference type="InterPro" id="IPR043147">
    <property type="entry name" value="Penicillin_amidase_A-knob"/>
</dbReference>
<dbReference type="InterPro" id="IPR023343">
    <property type="entry name" value="Penicillin_amidase_dom1"/>
</dbReference>
<dbReference type="Gene3D" id="1.10.1400.10">
    <property type="match status" value="1"/>
</dbReference>
<evidence type="ECO:0000256" key="1">
    <source>
        <dbReference type="ARBA" id="ARBA00006586"/>
    </source>
</evidence>
<dbReference type="OrthoDB" id="9759796at2"/>
<dbReference type="Gene3D" id="3.60.20.10">
    <property type="entry name" value="Glutamine Phosphoribosylpyrophosphate, subunit 1, domain 1"/>
    <property type="match status" value="1"/>
</dbReference>
<feature type="binding site" evidence="5">
    <location>
        <position position="605"/>
    </location>
    <ligand>
        <name>Ca(2+)</name>
        <dbReference type="ChEBI" id="CHEBI:29108"/>
    </ligand>
</feature>
<evidence type="ECO:0000313" key="7">
    <source>
        <dbReference type="EMBL" id="PTX64287.1"/>
    </source>
</evidence>
<dbReference type="GO" id="GO:0046872">
    <property type="term" value="F:metal ion binding"/>
    <property type="evidence" value="ECO:0007669"/>
    <property type="project" value="UniProtKB-KW"/>
</dbReference>
<dbReference type="PANTHER" id="PTHR34218">
    <property type="entry name" value="PEPTIDASE S45 PENICILLIN AMIDASE"/>
    <property type="match status" value="1"/>
</dbReference>
<gene>
    <name evidence="7" type="ORF">C8P63_10370</name>
</gene>
<proteinExistence type="inferred from homology"/>
<comment type="similarity">
    <text evidence="1">Belongs to the peptidase S45 family.</text>
</comment>
<keyword evidence="6" id="KW-0732">Signal</keyword>
<evidence type="ECO:0000256" key="3">
    <source>
        <dbReference type="ARBA" id="ARBA00023145"/>
    </source>
</evidence>
<dbReference type="PIRSF" id="PIRSF001227">
    <property type="entry name" value="Pen_acylase"/>
    <property type="match status" value="1"/>
</dbReference>
<keyword evidence="8" id="KW-1185">Reference proteome</keyword>
<comment type="cofactor">
    <cofactor evidence="5">
        <name>Ca(2+)</name>
        <dbReference type="ChEBI" id="CHEBI:29108"/>
    </cofactor>
    <text evidence="5">Binds 1 Ca(2+) ion per dimer.</text>
</comment>
<dbReference type="Proteomes" id="UP000244240">
    <property type="component" value="Unassembled WGS sequence"/>
</dbReference>
<feature type="binding site" evidence="5">
    <location>
        <position position="284"/>
    </location>
    <ligand>
        <name>Ca(2+)</name>
        <dbReference type="ChEBI" id="CHEBI:29108"/>
    </ligand>
</feature>